<feature type="domain" description="DUF305" evidence="2">
    <location>
        <begin position="58"/>
        <end position="197"/>
    </location>
</feature>
<dbReference type="PANTHER" id="PTHR36933">
    <property type="entry name" value="SLL0788 PROTEIN"/>
    <property type="match status" value="1"/>
</dbReference>
<dbReference type="Proteomes" id="UP000243784">
    <property type="component" value="Chromosome"/>
</dbReference>
<dbReference type="Pfam" id="PF03713">
    <property type="entry name" value="DUF305"/>
    <property type="match status" value="1"/>
</dbReference>
<dbReference type="AlphaFoldDB" id="A0A1D9DYF5"/>
<evidence type="ECO:0000256" key="1">
    <source>
        <dbReference type="SAM" id="SignalP"/>
    </source>
</evidence>
<reference evidence="3 4" key="1">
    <citation type="journal article" date="2016" name="Biochim. Biophys. Acta">
        <title>Photochemical characterization of actinorhodopsin and its functional existence in the natural host.</title>
        <authorList>
            <person name="Nakamura S."/>
            <person name="Kikukawa T."/>
            <person name="Tamogami J."/>
            <person name="Kamiya M."/>
            <person name="Aizawa T."/>
            <person name="Hahn M.W."/>
            <person name="Ihara K."/>
            <person name="Kamo N."/>
            <person name="Demura M."/>
        </authorList>
    </citation>
    <scope>NUCLEOTIDE SEQUENCE [LARGE SCALE GENOMIC DNA]</scope>
    <source>
        <strain evidence="3 4">MWH-Dar1</strain>
    </source>
</reference>
<dbReference type="Gene3D" id="1.20.1260.10">
    <property type="match status" value="1"/>
</dbReference>
<feature type="signal peptide" evidence="1">
    <location>
        <begin position="1"/>
        <end position="23"/>
    </location>
</feature>
<dbReference type="PROSITE" id="PS51257">
    <property type="entry name" value="PROKAR_LIPOPROTEIN"/>
    <property type="match status" value="1"/>
</dbReference>
<dbReference type="InterPro" id="IPR005183">
    <property type="entry name" value="DUF305_CopM-like"/>
</dbReference>
<dbReference type="OrthoDB" id="26872at2"/>
<evidence type="ECO:0000313" key="3">
    <source>
        <dbReference type="EMBL" id="AOY55829.1"/>
    </source>
</evidence>
<dbReference type="InterPro" id="IPR012347">
    <property type="entry name" value="Ferritin-like"/>
</dbReference>
<name>A0A1D9DYF5_9MICO</name>
<dbReference type="STRING" id="535712.A4Z71_02235"/>
<dbReference type="KEGG" id="rpla:A4Z71_02235"/>
<accession>A0A1D9DYF5</accession>
<dbReference type="EMBL" id="CP015208">
    <property type="protein sequence ID" value="AOY55829.1"/>
    <property type="molecule type" value="Genomic_DNA"/>
</dbReference>
<gene>
    <name evidence="3" type="ORF">A4Z71_02235</name>
</gene>
<feature type="chain" id="PRO_5009111772" description="DUF305 domain-containing protein" evidence="1">
    <location>
        <begin position="24"/>
        <end position="200"/>
    </location>
</feature>
<evidence type="ECO:0000313" key="4">
    <source>
        <dbReference type="Proteomes" id="UP000243784"/>
    </source>
</evidence>
<protein>
    <recommendedName>
        <fullName evidence="2">DUF305 domain-containing protein</fullName>
    </recommendedName>
</protein>
<proteinExistence type="predicted"/>
<keyword evidence="1" id="KW-0732">Signal</keyword>
<organism evidence="3 4">
    <name type="scientific">Candidatus Rhodoluna planktonica</name>
    <dbReference type="NCBI Taxonomy" id="535712"/>
    <lineage>
        <taxon>Bacteria</taxon>
        <taxon>Bacillati</taxon>
        <taxon>Actinomycetota</taxon>
        <taxon>Actinomycetes</taxon>
        <taxon>Micrococcales</taxon>
        <taxon>Microbacteriaceae</taxon>
        <taxon>Luna cluster</taxon>
        <taxon>Luna-1 subcluster</taxon>
        <taxon>Rhodoluna</taxon>
    </lineage>
</organism>
<evidence type="ECO:0000259" key="2">
    <source>
        <dbReference type="Pfam" id="PF03713"/>
    </source>
</evidence>
<keyword evidence="4" id="KW-1185">Reference proteome</keyword>
<dbReference type="RefSeq" id="WP_070954341.1">
    <property type="nucleotide sequence ID" value="NZ_CP015208.1"/>
</dbReference>
<sequence length="200" mass="21097">MKSLTIRSIAIGGAILLASLSLAGCTINLGSAGSNNDSGMMDNGGMMGSNSSQFSGTDIMFAQMMIVHHQQAVDMGTLAETRASNPEVKTLAAQIKSEQSPEITQMKVWLKTANAPTEMGHDMGMGGLLTDAQMTALKNASGAEFDRLYLEGMIGHHEGAIQMAQMVTESNNAEVKALGNAIIASQTKQIAYMKELLAKV</sequence>
<dbReference type="PANTHER" id="PTHR36933:SF1">
    <property type="entry name" value="SLL0788 PROTEIN"/>
    <property type="match status" value="1"/>
</dbReference>